<evidence type="ECO:0000256" key="2">
    <source>
        <dbReference type="ARBA" id="ARBA00023125"/>
    </source>
</evidence>
<dbReference type="Gene3D" id="1.10.150.130">
    <property type="match status" value="1"/>
</dbReference>
<organism evidence="5">
    <name type="scientific">Thermodesulfovibrio aggregans</name>
    <dbReference type="NCBI Taxonomy" id="86166"/>
    <lineage>
        <taxon>Bacteria</taxon>
        <taxon>Pseudomonadati</taxon>
        <taxon>Nitrospirota</taxon>
        <taxon>Thermodesulfovibrionia</taxon>
        <taxon>Thermodesulfovibrionales</taxon>
        <taxon>Thermodesulfovibrionaceae</taxon>
        <taxon>Thermodesulfovibrio</taxon>
    </lineage>
</organism>
<dbReference type="GO" id="GO:0003677">
    <property type="term" value="F:DNA binding"/>
    <property type="evidence" value="ECO:0007669"/>
    <property type="project" value="UniProtKB-UniRule"/>
</dbReference>
<name>A0A7C4ELK1_9BACT</name>
<dbReference type="EMBL" id="DTHO01000014">
    <property type="protein sequence ID" value="HGG99128.1"/>
    <property type="molecule type" value="Genomic_DNA"/>
</dbReference>
<protein>
    <recommendedName>
        <fullName evidence="4">Core-binding (CB) domain-containing protein</fullName>
    </recommendedName>
</protein>
<dbReference type="InterPro" id="IPR011010">
    <property type="entry name" value="DNA_brk_join_enz"/>
</dbReference>
<feature type="domain" description="Core-binding (CB)" evidence="4">
    <location>
        <begin position="1"/>
        <end position="82"/>
    </location>
</feature>
<sequence>MTLSKAIERFKGYTSGIYSDATVKTYLKQLNLLLKVVGDKEVKELTFEDIMKFKNSLYEKGNTSSSVAVSISSVYRFFDFLQKVYKLHIIPKEDLKILRPKVSQKIPSYLDRTTIQNLVSACKDI</sequence>
<gene>
    <name evidence="5" type="ORF">ENV75_01565</name>
</gene>
<dbReference type="Pfam" id="PF02899">
    <property type="entry name" value="Phage_int_SAM_1"/>
    <property type="match status" value="1"/>
</dbReference>
<keyword evidence="2 3" id="KW-0238">DNA-binding</keyword>
<comment type="caution">
    <text evidence="5">The sequence shown here is derived from an EMBL/GenBank/DDBJ whole genome shotgun (WGS) entry which is preliminary data.</text>
</comment>
<evidence type="ECO:0000256" key="1">
    <source>
        <dbReference type="ARBA" id="ARBA00022908"/>
    </source>
</evidence>
<accession>A0A7C4ELK1</accession>
<proteinExistence type="predicted"/>
<dbReference type="PROSITE" id="PS51900">
    <property type="entry name" value="CB"/>
    <property type="match status" value="1"/>
</dbReference>
<dbReference type="InterPro" id="IPR004107">
    <property type="entry name" value="Integrase_SAM-like_N"/>
</dbReference>
<evidence type="ECO:0000313" key="5">
    <source>
        <dbReference type="EMBL" id="HGG99128.1"/>
    </source>
</evidence>
<evidence type="ECO:0000259" key="4">
    <source>
        <dbReference type="PROSITE" id="PS51900"/>
    </source>
</evidence>
<dbReference type="SUPFAM" id="SSF56349">
    <property type="entry name" value="DNA breaking-rejoining enzymes"/>
    <property type="match status" value="1"/>
</dbReference>
<dbReference type="InterPro" id="IPR044068">
    <property type="entry name" value="CB"/>
</dbReference>
<dbReference type="AlphaFoldDB" id="A0A7C4ELK1"/>
<evidence type="ECO:0000256" key="3">
    <source>
        <dbReference type="PROSITE-ProRule" id="PRU01248"/>
    </source>
</evidence>
<dbReference type="InterPro" id="IPR010998">
    <property type="entry name" value="Integrase_recombinase_N"/>
</dbReference>
<reference evidence="5" key="1">
    <citation type="journal article" date="2020" name="mSystems">
        <title>Genome- and Community-Level Interaction Insights into Carbon Utilization and Element Cycling Functions of Hydrothermarchaeota in Hydrothermal Sediment.</title>
        <authorList>
            <person name="Zhou Z."/>
            <person name="Liu Y."/>
            <person name="Xu W."/>
            <person name="Pan J."/>
            <person name="Luo Z.H."/>
            <person name="Li M."/>
        </authorList>
    </citation>
    <scope>NUCLEOTIDE SEQUENCE [LARGE SCALE GENOMIC DNA]</scope>
    <source>
        <strain evidence="5">SpSt-788</strain>
    </source>
</reference>
<dbReference type="GO" id="GO:0015074">
    <property type="term" value="P:DNA integration"/>
    <property type="evidence" value="ECO:0007669"/>
    <property type="project" value="UniProtKB-KW"/>
</dbReference>
<keyword evidence="1" id="KW-0229">DNA integration</keyword>